<keyword evidence="5 9" id="KW-0812">Transmembrane</keyword>
<accession>D0WFH9</accession>
<dbReference type="Proteomes" id="UP000006001">
    <property type="component" value="Unassembled WGS sequence"/>
</dbReference>
<organism evidence="11 12">
    <name type="scientific">Slackia exigua (strain ATCC 700122 / DSM 15923 / CIP 105133 / JCM 11022 / KCTC 5966 / S-7)</name>
    <dbReference type="NCBI Taxonomy" id="649764"/>
    <lineage>
        <taxon>Bacteria</taxon>
        <taxon>Bacillati</taxon>
        <taxon>Actinomycetota</taxon>
        <taxon>Coriobacteriia</taxon>
        <taxon>Eggerthellales</taxon>
        <taxon>Eggerthellaceae</taxon>
        <taxon>Slackia</taxon>
    </lineage>
</organism>
<evidence type="ECO:0000256" key="6">
    <source>
        <dbReference type="ARBA" id="ARBA00022989"/>
    </source>
</evidence>
<feature type="transmembrane region" description="Helical" evidence="9">
    <location>
        <begin position="338"/>
        <end position="363"/>
    </location>
</feature>
<dbReference type="eggNOG" id="COG1757">
    <property type="taxonomic scope" value="Bacteria"/>
</dbReference>
<keyword evidence="4" id="KW-1003">Cell membrane</keyword>
<dbReference type="PRINTS" id="PR00173">
    <property type="entry name" value="EDTRNSPORT"/>
</dbReference>
<feature type="transmembrane region" description="Helical" evidence="9">
    <location>
        <begin position="305"/>
        <end position="326"/>
    </location>
</feature>
<evidence type="ECO:0000313" key="12">
    <source>
        <dbReference type="Proteomes" id="UP000006001"/>
    </source>
</evidence>
<feature type="transmembrane region" description="Helical" evidence="9">
    <location>
        <begin position="81"/>
        <end position="101"/>
    </location>
</feature>
<name>D0WFH9_SLAES</name>
<keyword evidence="2" id="KW-0813">Transport</keyword>
<feature type="transmembrane region" description="Helical" evidence="9">
    <location>
        <begin position="375"/>
        <end position="398"/>
    </location>
</feature>
<protein>
    <submittedName>
        <fullName evidence="11">Na+/H+ antiporter family protein</fullName>
    </submittedName>
</protein>
<dbReference type="InterPro" id="IPR052180">
    <property type="entry name" value="NhaC_Na-H+_Antiporter"/>
</dbReference>
<evidence type="ECO:0000256" key="4">
    <source>
        <dbReference type="ARBA" id="ARBA00022475"/>
    </source>
</evidence>
<keyword evidence="12" id="KW-1185">Reference proteome</keyword>
<dbReference type="InterPro" id="IPR018461">
    <property type="entry name" value="Na/H_Antiport_NhaC-like_C"/>
</dbReference>
<evidence type="ECO:0000256" key="5">
    <source>
        <dbReference type="ARBA" id="ARBA00022692"/>
    </source>
</evidence>
<evidence type="ECO:0000256" key="1">
    <source>
        <dbReference type="ARBA" id="ARBA00004651"/>
    </source>
</evidence>
<feature type="transmembrane region" description="Helical" evidence="9">
    <location>
        <begin position="278"/>
        <end position="298"/>
    </location>
</feature>
<feature type="transmembrane region" description="Helical" evidence="9">
    <location>
        <begin position="122"/>
        <end position="145"/>
    </location>
</feature>
<evidence type="ECO:0000256" key="3">
    <source>
        <dbReference type="ARBA" id="ARBA00022449"/>
    </source>
</evidence>
<dbReference type="HOGENOM" id="CLU_043525_0_0_11"/>
<dbReference type="GO" id="GO:0005886">
    <property type="term" value="C:plasma membrane"/>
    <property type="evidence" value="ECO:0007669"/>
    <property type="project" value="UniProtKB-SubCell"/>
</dbReference>
<comment type="similarity">
    <text evidence="8">Belongs to the NhaC Na(+)/H(+) (TC 2.A.35) antiporter family.</text>
</comment>
<reference evidence="11" key="1">
    <citation type="submission" date="2009-10" db="EMBL/GenBank/DDBJ databases">
        <authorList>
            <person name="Weinstock G."/>
            <person name="Sodergren E."/>
            <person name="Clifton S."/>
            <person name="Fulton L."/>
            <person name="Fulton B."/>
            <person name="Courtney L."/>
            <person name="Fronick C."/>
            <person name="Harrison M."/>
            <person name="Strong C."/>
            <person name="Farmer C."/>
            <person name="Delahaunty K."/>
            <person name="Markovic C."/>
            <person name="Hall O."/>
            <person name="Minx P."/>
            <person name="Tomlinson C."/>
            <person name="Mitreva M."/>
            <person name="Nelson J."/>
            <person name="Hou S."/>
            <person name="Wollam A."/>
            <person name="Pepin K.H."/>
            <person name="Johnson M."/>
            <person name="Bhonagiri V."/>
            <person name="Nash W.E."/>
            <person name="Warren W."/>
            <person name="Chinwalla A."/>
            <person name="Mardis E.R."/>
            <person name="Wilson R.K."/>
        </authorList>
    </citation>
    <scope>NUCLEOTIDE SEQUENCE [LARGE SCALE GENOMIC DNA]</scope>
    <source>
        <strain evidence="11">ATCC 700122</strain>
    </source>
</reference>
<feature type="transmembrane region" description="Helical" evidence="9">
    <location>
        <begin position="246"/>
        <end position="266"/>
    </location>
</feature>
<keyword evidence="6 9" id="KW-1133">Transmembrane helix</keyword>
<dbReference type="EMBL" id="ACUX02000005">
    <property type="protein sequence ID" value="EEZ61863.1"/>
    <property type="molecule type" value="Genomic_DNA"/>
</dbReference>
<dbReference type="AlphaFoldDB" id="D0WFH9"/>
<proteinExistence type="inferred from homology"/>
<evidence type="ECO:0000256" key="2">
    <source>
        <dbReference type="ARBA" id="ARBA00022448"/>
    </source>
</evidence>
<feature type="transmembrane region" description="Helical" evidence="9">
    <location>
        <begin position="437"/>
        <end position="470"/>
    </location>
</feature>
<evidence type="ECO:0000259" key="10">
    <source>
        <dbReference type="Pfam" id="PF03553"/>
    </source>
</evidence>
<dbReference type="PANTHER" id="PTHR33451">
    <property type="entry name" value="MALATE-2H(+)/NA(+)-LACTATE ANTIPORTER"/>
    <property type="match status" value="1"/>
</dbReference>
<gene>
    <name evidence="11" type="ORF">HMPREF0762_00497</name>
</gene>
<keyword evidence="7 9" id="KW-0472">Membrane</keyword>
<keyword evidence="3" id="KW-0050">Antiport</keyword>
<dbReference type="GO" id="GO:0015297">
    <property type="term" value="F:antiporter activity"/>
    <property type="evidence" value="ECO:0007669"/>
    <property type="project" value="UniProtKB-KW"/>
</dbReference>
<evidence type="ECO:0000313" key="11">
    <source>
        <dbReference type="EMBL" id="EEZ61863.1"/>
    </source>
</evidence>
<feature type="domain" description="Na+/H+ antiporter NhaC-like C-terminal" evidence="10">
    <location>
        <begin position="285"/>
        <end position="469"/>
    </location>
</feature>
<dbReference type="Pfam" id="PF03553">
    <property type="entry name" value="Na_H_antiporter"/>
    <property type="match status" value="2"/>
</dbReference>
<sequence>MRKLMFRRGKKRPMLEKRETGQAESAAATAAVEEARLQESGGGAIGPNGFALLPIIVFLVLYLGSGVYFEYVRPIDGQMGFYVISVVVAFMVALTVALVQNRSLSFDEKIRHCARGIGDENIVIMLFIFLFAGVFSGLASAAGGAESTANMMLSVIPSNFAIPGLFLIAAIISLAMGTSTGTVSVLAPIAVAVSANADLNLAFCVASVIGGAMFGDNLSFISDTTIASTKTQGAAMKDKFYENAKIAIPVALVSMVVIAVVASSSAPASVGTYEFNPVLAVPYFVVLILAMTGMNVLLVLTIGILLMLLTGVAAGTLSFVSAFTSMGTGATGMFETMIVTILVAAIGSLMRQHGGFAAILQFIHKHFHGRKGGMAGIGLLVFLLDVAAANNTVAIVMAGSVAKQISEEYDVSPREAASLLDTWSCIGQGIIPYGAQLLIGAGIAGISSVSIIPFLFYPMLLAVGMVAYILTDGLKFGRGKAAASSATRA</sequence>
<evidence type="ECO:0000256" key="8">
    <source>
        <dbReference type="ARBA" id="ARBA00038435"/>
    </source>
</evidence>
<comment type="caution">
    <text evidence="11">The sequence shown here is derived from an EMBL/GenBank/DDBJ whole genome shotgun (WGS) entry which is preliminary data.</text>
</comment>
<comment type="subcellular location">
    <subcellularLocation>
        <location evidence="1">Cell membrane</location>
        <topology evidence="1">Multi-pass membrane protein</topology>
    </subcellularLocation>
</comment>
<feature type="transmembrane region" description="Helical" evidence="9">
    <location>
        <begin position="50"/>
        <end position="69"/>
    </location>
</feature>
<dbReference type="PANTHER" id="PTHR33451:SF5">
    <property type="entry name" value="NA+_H+ ANTIPORTER"/>
    <property type="match status" value="1"/>
</dbReference>
<feature type="domain" description="Na+/H+ antiporter NhaC-like C-terminal" evidence="10">
    <location>
        <begin position="73"/>
        <end position="257"/>
    </location>
</feature>
<evidence type="ECO:0000256" key="7">
    <source>
        <dbReference type="ARBA" id="ARBA00023136"/>
    </source>
</evidence>
<dbReference type="STRING" id="649764.HMPREF0762_00497"/>
<evidence type="ECO:0000256" key="9">
    <source>
        <dbReference type="SAM" id="Phobius"/>
    </source>
</evidence>